<evidence type="ECO:0000256" key="5">
    <source>
        <dbReference type="HAMAP-Rule" id="MF_00376"/>
    </source>
</evidence>
<proteinExistence type="inferred from homology"/>
<keyword evidence="4 5" id="KW-0173">Coenzyme A biosynthesis</keyword>
<dbReference type="CDD" id="cd02022">
    <property type="entry name" value="DPCK"/>
    <property type="match status" value="1"/>
</dbReference>
<comment type="similarity">
    <text evidence="1 5">Belongs to the CoaE family.</text>
</comment>
<dbReference type="InterPro" id="IPR027417">
    <property type="entry name" value="P-loop_NTPase"/>
</dbReference>
<dbReference type="Proteomes" id="UP000278756">
    <property type="component" value="Chromosome 1"/>
</dbReference>
<keyword evidence="5" id="KW-0963">Cytoplasm</keyword>
<dbReference type="Pfam" id="PF01121">
    <property type="entry name" value="CoaE"/>
    <property type="match status" value="1"/>
</dbReference>
<comment type="subcellular location">
    <subcellularLocation>
        <location evidence="5">Cytoplasm</location>
    </subcellularLocation>
</comment>
<dbReference type="Gene3D" id="3.40.50.300">
    <property type="entry name" value="P-loop containing nucleotide triphosphate hydrolases"/>
    <property type="match status" value="1"/>
</dbReference>
<evidence type="ECO:0000256" key="1">
    <source>
        <dbReference type="ARBA" id="ARBA00009018"/>
    </source>
</evidence>
<keyword evidence="5 7" id="KW-0418">Kinase</keyword>
<evidence type="ECO:0000256" key="6">
    <source>
        <dbReference type="NCBIfam" id="TIGR00152"/>
    </source>
</evidence>
<dbReference type="RefSeq" id="WP_126422036.1">
    <property type="nucleotide sequence ID" value="NZ_AP018827.1"/>
</dbReference>
<protein>
    <recommendedName>
        <fullName evidence="5 6">Dephospho-CoA kinase</fullName>
        <ecNumber evidence="5 6">2.7.1.24</ecNumber>
    </recommendedName>
    <alternativeName>
        <fullName evidence="5">Dephosphocoenzyme A kinase</fullName>
    </alternativeName>
</protein>
<dbReference type="PANTHER" id="PTHR10695">
    <property type="entry name" value="DEPHOSPHO-COA KINASE-RELATED"/>
    <property type="match status" value="1"/>
</dbReference>
<evidence type="ECO:0000256" key="3">
    <source>
        <dbReference type="ARBA" id="ARBA00022840"/>
    </source>
</evidence>
<dbReference type="GO" id="GO:0004140">
    <property type="term" value="F:dephospho-CoA kinase activity"/>
    <property type="evidence" value="ECO:0007669"/>
    <property type="project" value="UniProtKB-UniRule"/>
</dbReference>
<dbReference type="AlphaFoldDB" id="A0A3G9G9R9"/>
<reference evidence="8" key="1">
    <citation type="journal article" date="2017" name="Biotechnol. Biofuels">
        <title>Evaluation of environmental bacterial communities as a factor affecting the growth of duckweed Lemna minor.</title>
        <authorList>
            <person name="Ishizawa H."/>
            <person name="Kuroda M."/>
            <person name="Morikawa M."/>
            <person name="Ike M."/>
        </authorList>
    </citation>
    <scope>NUCLEOTIDE SEQUENCE [LARGE SCALE GENOMIC DNA]</scope>
    <source>
        <strain evidence="8">M6</strain>
    </source>
</reference>
<comment type="function">
    <text evidence="5">Catalyzes the phosphorylation of the 3'-hydroxyl group of dephosphocoenzyme A to form coenzyme A.</text>
</comment>
<feature type="binding site" evidence="5">
    <location>
        <begin position="11"/>
        <end position="16"/>
    </location>
    <ligand>
        <name>ATP</name>
        <dbReference type="ChEBI" id="CHEBI:30616"/>
    </ligand>
</feature>
<dbReference type="SUPFAM" id="SSF52540">
    <property type="entry name" value="P-loop containing nucleoside triphosphate hydrolases"/>
    <property type="match status" value="1"/>
</dbReference>
<comment type="catalytic activity">
    <reaction evidence="5">
        <text>3'-dephospho-CoA + ATP = ADP + CoA + H(+)</text>
        <dbReference type="Rhea" id="RHEA:18245"/>
        <dbReference type="ChEBI" id="CHEBI:15378"/>
        <dbReference type="ChEBI" id="CHEBI:30616"/>
        <dbReference type="ChEBI" id="CHEBI:57287"/>
        <dbReference type="ChEBI" id="CHEBI:57328"/>
        <dbReference type="ChEBI" id="CHEBI:456216"/>
        <dbReference type="EC" id="2.7.1.24"/>
    </reaction>
</comment>
<evidence type="ECO:0000256" key="4">
    <source>
        <dbReference type="ARBA" id="ARBA00022993"/>
    </source>
</evidence>
<dbReference type="UniPathway" id="UPA00241">
    <property type="reaction ID" value="UER00356"/>
</dbReference>
<organism evidence="7 8">
    <name type="scientific">Asticcacaulis excentricus</name>
    <dbReference type="NCBI Taxonomy" id="78587"/>
    <lineage>
        <taxon>Bacteria</taxon>
        <taxon>Pseudomonadati</taxon>
        <taxon>Pseudomonadota</taxon>
        <taxon>Alphaproteobacteria</taxon>
        <taxon>Caulobacterales</taxon>
        <taxon>Caulobacteraceae</taxon>
        <taxon>Asticcacaulis</taxon>
    </lineage>
</organism>
<evidence type="ECO:0000313" key="7">
    <source>
        <dbReference type="EMBL" id="BBF81159.1"/>
    </source>
</evidence>
<dbReference type="GO" id="GO:0005524">
    <property type="term" value="F:ATP binding"/>
    <property type="evidence" value="ECO:0007669"/>
    <property type="project" value="UniProtKB-UniRule"/>
</dbReference>
<reference evidence="8" key="2">
    <citation type="journal article" date="2017" name="Plant Physiol. Biochem.">
        <title>Differential oxidative and antioxidative response of duckweed Lemna minor toward plant growth promoting/inhibiting bacteria.</title>
        <authorList>
            <person name="Ishizawa H."/>
            <person name="Kuroda M."/>
            <person name="Morikawa M."/>
            <person name="Ike M."/>
        </authorList>
    </citation>
    <scope>NUCLEOTIDE SEQUENCE [LARGE SCALE GENOMIC DNA]</scope>
    <source>
        <strain evidence="8">M6</strain>
    </source>
</reference>
<keyword evidence="2 5" id="KW-0547">Nucleotide-binding</keyword>
<keyword evidence="3 5" id="KW-0067">ATP-binding</keyword>
<dbReference type="InterPro" id="IPR001977">
    <property type="entry name" value="Depp_CoAkinase"/>
</dbReference>
<dbReference type="OrthoDB" id="9812943at2"/>
<dbReference type="PANTHER" id="PTHR10695:SF46">
    <property type="entry name" value="BIFUNCTIONAL COENZYME A SYNTHASE-RELATED"/>
    <property type="match status" value="1"/>
</dbReference>
<evidence type="ECO:0000256" key="2">
    <source>
        <dbReference type="ARBA" id="ARBA00022741"/>
    </source>
</evidence>
<keyword evidence="5 7" id="KW-0808">Transferase</keyword>
<dbReference type="NCBIfam" id="TIGR00152">
    <property type="entry name" value="dephospho-CoA kinase"/>
    <property type="match status" value="1"/>
</dbReference>
<gene>
    <name evidence="5" type="primary">coaE</name>
    <name evidence="7" type="ORF">EM6_1755</name>
</gene>
<accession>A0A3G9G9R9</accession>
<sequence length="196" mass="21160">MIRLGLTGSIGMGKSTIARMFADEGVPVWDADETVHRLYATSEPLKAALVDAFGEVVTEGVVDRAKLSLALKQKPDGFAWLNALVHPATVADREAFLTHHAAAGTPLTLCDIPLLFETGAETTLDKVVVVSAPPEVQAARVMARPGMTAEKFADILARQMPDAEKRHRADFIIDTSQNLGANRQQVREIIRALHAA</sequence>
<dbReference type="GO" id="GO:0015937">
    <property type="term" value="P:coenzyme A biosynthetic process"/>
    <property type="evidence" value="ECO:0007669"/>
    <property type="project" value="UniProtKB-UniRule"/>
</dbReference>
<dbReference type="EMBL" id="AP018827">
    <property type="protein sequence ID" value="BBF81159.1"/>
    <property type="molecule type" value="Genomic_DNA"/>
</dbReference>
<comment type="pathway">
    <text evidence="5">Cofactor biosynthesis; coenzyme A biosynthesis; CoA from (R)-pantothenate: step 5/5.</text>
</comment>
<evidence type="ECO:0000313" key="8">
    <source>
        <dbReference type="Proteomes" id="UP000278756"/>
    </source>
</evidence>
<dbReference type="PROSITE" id="PS51219">
    <property type="entry name" value="DPCK"/>
    <property type="match status" value="1"/>
</dbReference>
<name>A0A3G9G9R9_9CAUL</name>
<dbReference type="GO" id="GO:0005737">
    <property type="term" value="C:cytoplasm"/>
    <property type="evidence" value="ECO:0007669"/>
    <property type="project" value="UniProtKB-SubCell"/>
</dbReference>
<dbReference type="HAMAP" id="MF_00376">
    <property type="entry name" value="Dephospho_CoA_kinase"/>
    <property type="match status" value="1"/>
</dbReference>
<dbReference type="EC" id="2.7.1.24" evidence="5 6"/>